<dbReference type="STRING" id="284592.Q6BYN4"/>
<comment type="subcellular location">
    <subcellularLocation>
        <location evidence="1">Nucleus</location>
    </subcellularLocation>
</comment>
<dbReference type="OrthoDB" id="2740448at2759"/>
<dbReference type="AlphaFoldDB" id="Q6BYN4"/>
<dbReference type="InterPro" id="IPR007219">
    <property type="entry name" value="XnlR_reg_dom"/>
</dbReference>
<dbReference type="PANTHER" id="PTHR31668:SF18">
    <property type="entry name" value="MALTOSE FERMENTATION REGULATORY PROTEIN MAL13-RELATED"/>
    <property type="match status" value="1"/>
</dbReference>
<keyword evidence="12" id="KW-1185">Reference proteome</keyword>
<evidence type="ECO:0000256" key="6">
    <source>
        <dbReference type="ARBA" id="ARBA00023125"/>
    </source>
</evidence>
<dbReference type="InterPro" id="IPR001138">
    <property type="entry name" value="Zn2Cys6_DnaBD"/>
</dbReference>
<evidence type="ECO:0000256" key="2">
    <source>
        <dbReference type="ARBA" id="ARBA00009382"/>
    </source>
</evidence>
<dbReference type="Proteomes" id="UP000000599">
    <property type="component" value="Chromosome A"/>
</dbReference>
<reference evidence="11 12" key="1">
    <citation type="journal article" date="2004" name="Nature">
        <title>Genome evolution in yeasts.</title>
        <authorList>
            <consortium name="Genolevures"/>
            <person name="Dujon B."/>
            <person name="Sherman D."/>
            <person name="Fischer G."/>
            <person name="Durrens P."/>
            <person name="Casaregola S."/>
            <person name="Lafontaine I."/>
            <person name="de Montigny J."/>
            <person name="Marck C."/>
            <person name="Neuveglise C."/>
            <person name="Talla E."/>
            <person name="Goffard N."/>
            <person name="Frangeul L."/>
            <person name="Aigle M."/>
            <person name="Anthouard V."/>
            <person name="Babour A."/>
            <person name="Barbe V."/>
            <person name="Barnay S."/>
            <person name="Blanchin S."/>
            <person name="Beckerich J.M."/>
            <person name="Beyne E."/>
            <person name="Bleykasten C."/>
            <person name="Boisrame A."/>
            <person name="Boyer J."/>
            <person name="Cattolico L."/>
            <person name="Confanioleri F."/>
            <person name="de Daruvar A."/>
            <person name="Despons L."/>
            <person name="Fabre E."/>
            <person name="Fairhead C."/>
            <person name="Ferry-Dumazet H."/>
            <person name="Groppi A."/>
            <person name="Hantraye F."/>
            <person name="Hennequin C."/>
            <person name="Jauniaux N."/>
            <person name="Joyet P."/>
            <person name="Kachouri R."/>
            <person name="Kerrest A."/>
            <person name="Koszul R."/>
            <person name="Lemaire M."/>
            <person name="Lesur I."/>
            <person name="Ma L."/>
            <person name="Muller H."/>
            <person name="Nicaud J.M."/>
            <person name="Nikolski M."/>
            <person name="Oztas S."/>
            <person name="Ozier-Kalogeropoulos O."/>
            <person name="Pellenz S."/>
            <person name="Potier S."/>
            <person name="Richard G.F."/>
            <person name="Straub M.L."/>
            <person name="Suleau A."/>
            <person name="Swennene D."/>
            <person name="Tekaia F."/>
            <person name="Wesolowski-Louvel M."/>
            <person name="Westhof E."/>
            <person name="Wirth B."/>
            <person name="Zeniou-Meyer M."/>
            <person name="Zivanovic I."/>
            <person name="Bolotin-Fukuhara M."/>
            <person name="Thierry A."/>
            <person name="Bouchier C."/>
            <person name="Caudron B."/>
            <person name="Scarpelli C."/>
            <person name="Gaillardin C."/>
            <person name="Weissenbach J."/>
            <person name="Wincker P."/>
            <person name="Souciet J.L."/>
        </authorList>
    </citation>
    <scope>NUCLEOTIDE SEQUENCE [LARGE SCALE GENOMIC DNA]</scope>
    <source>
        <strain evidence="12">ATCC 36239 / CBS 767 / BCRC 21394 / JCM 1990 / NBRC 0083 / IGC 2968</strain>
    </source>
</reference>
<evidence type="ECO:0000313" key="12">
    <source>
        <dbReference type="Proteomes" id="UP000000599"/>
    </source>
</evidence>
<evidence type="ECO:0000256" key="5">
    <source>
        <dbReference type="ARBA" id="ARBA00023015"/>
    </source>
</evidence>
<dbReference type="GO" id="GO:0003677">
    <property type="term" value="F:DNA binding"/>
    <property type="evidence" value="ECO:0007669"/>
    <property type="project" value="UniProtKB-KW"/>
</dbReference>
<dbReference type="EMBL" id="CR382133">
    <property type="protein sequence ID" value="CAG84641.2"/>
    <property type="molecule type" value="Genomic_DNA"/>
</dbReference>
<dbReference type="SMART" id="SM00066">
    <property type="entry name" value="GAL4"/>
    <property type="match status" value="1"/>
</dbReference>
<dbReference type="InParanoid" id="Q6BYN4"/>
<dbReference type="Pfam" id="PF04082">
    <property type="entry name" value="Fungal_trans"/>
    <property type="match status" value="1"/>
</dbReference>
<evidence type="ECO:0000313" key="11">
    <source>
        <dbReference type="EMBL" id="CAG84641.2"/>
    </source>
</evidence>
<dbReference type="PANTHER" id="PTHR31668">
    <property type="entry name" value="GLUCOSE TRANSPORT TRANSCRIPTION REGULATOR RGT1-RELATED-RELATED"/>
    <property type="match status" value="1"/>
</dbReference>
<gene>
    <name evidence="11" type="ordered locus">DEHA2A08162g</name>
</gene>
<dbReference type="InterPro" id="IPR050797">
    <property type="entry name" value="Carb_Metab_Trans_Reg"/>
</dbReference>
<dbReference type="Pfam" id="PF00172">
    <property type="entry name" value="Zn_clus"/>
    <property type="match status" value="1"/>
</dbReference>
<evidence type="ECO:0000256" key="1">
    <source>
        <dbReference type="ARBA" id="ARBA00004123"/>
    </source>
</evidence>
<dbReference type="GeneID" id="2899662"/>
<proteinExistence type="inferred from homology"/>
<dbReference type="KEGG" id="dha:DEHA2A08162g"/>
<dbReference type="GO" id="GO:0008270">
    <property type="term" value="F:zinc ion binding"/>
    <property type="evidence" value="ECO:0007669"/>
    <property type="project" value="InterPro"/>
</dbReference>
<organism evidence="11 12">
    <name type="scientific">Debaryomyces hansenii (strain ATCC 36239 / CBS 767 / BCRC 21394 / JCM 1990 / NBRC 0083 / IGC 2968)</name>
    <name type="common">Yeast</name>
    <name type="synonym">Torulaspora hansenii</name>
    <dbReference type="NCBI Taxonomy" id="284592"/>
    <lineage>
        <taxon>Eukaryota</taxon>
        <taxon>Fungi</taxon>
        <taxon>Dikarya</taxon>
        <taxon>Ascomycota</taxon>
        <taxon>Saccharomycotina</taxon>
        <taxon>Pichiomycetes</taxon>
        <taxon>Debaryomycetaceae</taxon>
        <taxon>Debaryomyces</taxon>
    </lineage>
</organism>
<dbReference type="GO" id="GO:0000981">
    <property type="term" value="F:DNA-binding transcription factor activity, RNA polymerase II-specific"/>
    <property type="evidence" value="ECO:0007669"/>
    <property type="project" value="InterPro"/>
</dbReference>
<feature type="region of interest" description="Disordered" evidence="9">
    <location>
        <begin position="522"/>
        <end position="541"/>
    </location>
</feature>
<sequence length="651" mass="73866">MISPKHNYIEEDLGALDFNGILLRPCDGCALRKVRCNRQKPCSQCIKHNVSCTSKRIKKKCGPKQIHKKTKETIQRLNLENGVEPGLQATATKTSDTKIFTVDKLLPYLQIYQTWYYGAWPVLSVAHMVAKMVQDEGKDQSEMNTEIDAAYVLACSVCADIATQLTFLSDTLHVRDLPTGVEAKDFADEALRIRSRINYRLNPNIDTLLSSFFLYDYYVNVKDYKSVAITYLRETLTFAQILGLHNPKTYFNQTPATVHRMKKIYYMLMITERFLCIEENIPVLLTPSIPFPALEDEEYPEILSGFTELVRIFSIPDKSFFDKLAEESSNSSNLKLFQKSLFQLSNPPTQNWIVNVQNNLQNVSISPLIPDTQKLNIILSQHWMRALGWHIANQNELLIRDSDENHCLNPQFPLRIAKDFLKSTENLSSFAFESNGSGVCVKLLEIANALADSVSDSTVYKYDAYNSYDALGAIFQLVGKFKRDILLPVDLYNKIDTIISDKTIAKFPAAYITEVDDEASSRIASSNSSNENNSSDNVSEIVNDLPQTNNATNKLFSPYTQMTMGIGLSPGTILPTLSSSNLAALQLQYHQQPNNIPFYDQHQEHKQQETHHYELPLLDLDRNVMSGSNVYVKDPKIRFDSGIDFDDLYNL</sequence>
<dbReference type="CDD" id="cd00067">
    <property type="entry name" value="GAL4"/>
    <property type="match status" value="1"/>
</dbReference>
<evidence type="ECO:0000256" key="3">
    <source>
        <dbReference type="ARBA" id="ARBA00022723"/>
    </source>
</evidence>
<keyword evidence="8" id="KW-0539">Nucleus</keyword>
<dbReference type="GO" id="GO:0005634">
    <property type="term" value="C:nucleus"/>
    <property type="evidence" value="ECO:0007669"/>
    <property type="project" value="UniProtKB-SubCell"/>
</dbReference>
<keyword evidence="4" id="KW-0862">Zinc</keyword>
<keyword evidence="5" id="KW-0805">Transcription regulation</keyword>
<feature type="domain" description="Zn(2)-C6 fungal-type" evidence="10">
    <location>
        <begin position="25"/>
        <end position="54"/>
    </location>
</feature>
<name>Q6BYN4_DEBHA</name>
<dbReference type="RefSeq" id="XP_456685.2">
    <property type="nucleotide sequence ID" value="XM_456685.1"/>
</dbReference>
<protein>
    <submittedName>
        <fullName evidence="11">DEHA2A08162p</fullName>
    </submittedName>
</protein>
<dbReference type="Gene3D" id="4.10.240.10">
    <property type="entry name" value="Zn(2)-C6 fungal-type DNA-binding domain"/>
    <property type="match status" value="1"/>
</dbReference>
<comment type="similarity">
    <text evidence="2">Belongs to the MAL13 family.</text>
</comment>
<keyword evidence="6" id="KW-0238">DNA-binding</keyword>
<dbReference type="HOGENOM" id="CLU_016574_7_1_1"/>
<evidence type="ECO:0000259" key="10">
    <source>
        <dbReference type="PROSITE" id="PS50048"/>
    </source>
</evidence>
<keyword evidence="3" id="KW-0479">Metal-binding</keyword>
<keyword evidence="7" id="KW-0804">Transcription</keyword>
<dbReference type="VEuPathDB" id="FungiDB:DEHA2A08162g"/>
<evidence type="ECO:0000256" key="9">
    <source>
        <dbReference type="SAM" id="MobiDB-lite"/>
    </source>
</evidence>
<evidence type="ECO:0000256" key="8">
    <source>
        <dbReference type="ARBA" id="ARBA00023242"/>
    </source>
</evidence>
<evidence type="ECO:0000256" key="4">
    <source>
        <dbReference type="ARBA" id="ARBA00022833"/>
    </source>
</evidence>
<dbReference type="FunCoup" id="Q6BYN4">
    <property type="interactions" value="682"/>
</dbReference>
<evidence type="ECO:0000256" key="7">
    <source>
        <dbReference type="ARBA" id="ARBA00023163"/>
    </source>
</evidence>
<dbReference type="PROSITE" id="PS50048">
    <property type="entry name" value="ZN2_CY6_FUNGAL_2"/>
    <property type="match status" value="1"/>
</dbReference>
<accession>Q6BYN4</accession>
<dbReference type="InterPro" id="IPR036864">
    <property type="entry name" value="Zn2-C6_fun-type_DNA-bd_sf"/>
</dbReference>
<dbReference type="eggNOG" id="ENOG502S2FW">
    <property type="taxonomic scope" value="Eukaryota"/>
</dbReference>
<dbReference type="SUPFAM" id="SSF57701">
    <property type="entry name" value="Zn2/Cys6 DNA-binding domain"/>
    <property type="match status" value="1"/>
</dbReference>
<dbReference type="OMA" id="SKYWMKS"/>